<keyword evidence="1 11" id="KW-0963">Cytoplasm</keyword>
<accession>L0K6D5</accession>
<evidence type="ECO:0000259" key="13">
    <source>
        <dbReference type="PROSITE" id="PS50880"/>
    </source>
</evidence>
<gene>
    <name evidence="11" type="primary">rnmV</name>
    <name evidence="14" type="ordered locus">Halha_0079</name>
</gene>
<evidence type="ECO:0000256" key="11">
    <source>
        <dbReference type="HAMAP-Rule" id="MF_01469"/>
    </source>
</evidence>
<evidence type="ECO:0000256" key="6">
    <source>
        <dbReference type="ARBA" id="ARBA00022730"/>
    </source>
</evidence>
<dbReference type="InterPro" id="IPR004466">
    <property type="entry name" value="RNase_M5"/>
</dbReference>
<dbReference type="KEGG" id="hhl:Halha_0079"/>
<proteinExistence type="inferred from homology"/>
<dbReference type="PANTHER" id="PTHR39156">
    <property type="entry name" value="RIBONUCLEASE M5"/>
    <property type="match status" value="1"/>
</dbReference>
<dbReference type="Pfam" id="PF13331">
    <property type="entry name" value="DUF4093"/>
    <property type="match status" value="1"/>
</dbReference>
<dbReference type="Pfam" id="PF01751">
    <property type="entry name" value="Toprim"/>
    <property type="match status" value="1"/>
</dbReference>
<dbReference type="SMART" id="SM00493">
    <property type="entry name" value="TOPRIM"/>
    <property type="match status" value="1"/>
</dbReference>
<keyword evidence="7 11" id="KW-0255">Endonuclease</keyword>
<keyword evidence="2 11" id="KW-0690">Ribosome biogenesis</keyword>
<keyword evidence="4 11" id="KW-0540">Nuclease</keyword>
<dbReference type="EC" id="3.1.26.8" evidence="11 12"/>
<comment type="similarity">
    <text evidence="11">Belongs to the ribonuclease M5 family.</text>
</comment>
<keyword evidence="9" id="KW-0460">Magnesium</keyword>
<feature type="domain" description="Toprim" evidence="13">
    <location>
        <begin position="3"/>
        <end position="87"/>
    </location>
</feature>
<keyword evidence="6 11" id="KW-0699">rRNA-binding</keyword>
<dbReference type="Proteomes" id="UP000010880">
    <property type="component" value="Chromosome"/>
</dbReference>
<dbReference type="EMBL" id="CP003359">
    <property type="protein sequence ID" value="AGB40100.1"/>
    <property type="molecule type" value="Genomic_DNA"/>
</dbReference>
<protein>
    <recommendedName>
        <fullName evidence="11 12">Ribonuclease M5</fullName>
        <ecNumber evidence="11 12">3.1.26.8</ecNumber>
    </recommendedName>
    <alternativeName>
        <fullName evidence="11">RNase M5</fullName>
    </alternativeName>
    <alternativeName>
        <fullName evidence="11">Ribosomal RNA terminal maturase M5</fullName>
    </alternativeName>
</protein>
<comment type="catalytic activity">
    <reaction evidence="11">
        <text>Endonucleolytic cleavage of RNA, removing 21 and 42 nucleotides, respectively, from the 5'- and 3'-termini of a 5S-rRNA precursor.</text>
        <dbReference type="EC" id="3.1.26.8"/>
    </reaction>
</comment>
<dbReference type="PATRIC" id="fig|748449.3.peg.62"/>
<name>L0K6D5_HALHC</name>
<keyword evidence="5" id="KW-0479">Metal-binding</keyword>
<dbReference type="InterPro" id="IPR034141">
    <property type="entry name" value="TOPRIM_RNase_M5-like"/>
</dbReference>
<dbReference type="PANTHER" id="PTHR39156:SF1">
    <property type="entry name" value="RIBONUCLEASE M5"/>
    <property type="match status" value="1"/>
</dbReference>
<dbReference type="RefSeq" id="WP_015325828.1">
    <property type="nucleotide sequence ID" value="NC_019978.1"/>
</dbReference>
<keyword evidence="10 11" id="KW-0694">RNA-binding</keyword>
<evidence type="ECO:0000256" key="7">
    <source>
        <dbReference type="ARBA" id="ARBA00022759"/>
    </source>
</evidence>
<dbReference type="InterPro" id="IPR025156">
    <property type="entry name" value="RNase_M5_C"/>
</dbReference>
<evidence type="ECO:0000256" key="1">
    <source>
        <dbReference type="ARBA" id="ARBA00022490"/>
    </source>
</evidence>
<comment type="subcellular location">
    <subcellularLocation>
        <location evidence="11">Cytoplasm</location>
    </subcellularLocation>
</comment>
<organism evidence="14 15">
    <name type="scientific">Halobacteroides halobius (strain ATCC 35273 / DSM 5150 / MD-1)</name>
    <dbReference type="NCBI Taxonomy" id="748449"/>
    <lineage>
        <taxon>Bacteria</taxon>
        <taxon>Bacillati</taxon>
        <taxon>Bacillota</taxon>
        <taxon>Clostridia</taxon>
        <taxon>Halanaerobiales</taxon>
        <taxon>Halobacteroidaceae</taxon>
        <taxon>Halobacteroides</taxon>
    </lineage>
</organism>
<dbReference type="GO" id="GO:0043822">
    <property type="term" value="F:ribonuclease M5 activity"/>
    <property type="evidence" value="ECO:0007669"/>
    <property type="project" value="UniProtKB-UniRule"/>
</dbReference>
<evidence type="ECO:0000313" key="14">
    <source>
        <dbReference type="EMBL" id="AGB40100.1"/>
    </source>
</evidence>
<dbReference type="AlphaFoldDB" id="L0K6D5"/>
<evidence type="ECO:0000256" key="3">
    <source>
        <dbReference type="ARBA" id="ARBA00022552"/>
    </source>
</evidence>
<dbReference type="GO" id="GO:0006364">
    <property type="term" value="P:rRNA processing"/>
    <property type="evidence" value="ECO:0007669"/>
    <property type="project" value="UniProtKB-UniRule"/>
</dbReference>
<dbReference type="GO" id="GO:0046872">
    <property type="term" value="F:metal ion binding"/>
    <property type="evidence" value="ECO:0007669"/>
    <property type="project" value="UniProtKB-KW"/>
</dbReference>
<dbReference type="SUPFAM" id="SSF110455">
    <property type="entry name" value="Toprim domain"/>
    <property type="match status" value="1"/>
</dbReference>
<evidence type="ECO:0000256" key="5">
    <source>
        <dbReference type="ARBA" id="ARBA00022723"/>
    </source>
</evidence>
<keyword evidence="3 11" id="KW-0698">rRNA processing</keyword>
<dbReference type="CDD" id="cd01027">
    <property type="entry name" value="TOPRIM_RNase_M5_like"/>
    <property type="match status" value="1"/>
</dbReference>
<comment type="function">
    <text evidence="11">Required for correct processing of both the 5' and 3' ends of 5S rRNA precursor. Cleaves both sides of a double-stranded region yielding mature 5S rRNA in one step.</text>
</comment>
<dbReference type="HAMAP" id="MF_01469">
    <property type="entry name" value="RNase_M5"/>
    <property type="match status" value="1"/>
</dbReference>
<dbReference type="HOGENOM" id="CLU_109405_0_0_9"/>
<dbReference type="InterPro" id="IPR006171">
    <property type="entry name" value="TOPRIM_dom"/>
</dbReference>
<keyword evidence="8 11" id="KW-0378">Hydrolase</keyword>
<sequence>MIKEVIVVEGRDDVDAVKKAVDAELIITGGFSLGEEVLDRIRLAQERKGVIIFTDPDHAGELIRKRIKQEVSGCKDAYLSQAEAIEAGDIGIENAPPQVIREALNKAQVEDETRQKQFDKQDLVQLGLLGNKNAKNRRELVGKRLGIGYANGKQFLSRLNNYGISPQELVEAVEREMGGNKNGVR</sequence>
<evidence type="ECO:0000256" key="4">
    <source>
        <dbReference type="ARBA" id="ARBA00022722"/>
    </source>
</evidence>
<dbReference type="GO" id="GO:0005737">
    <property type="term" value="C:cytoplasm"/>
    <property type="evidence" value="ECO:0007669"/>
    <property type="project" value="UniProtKB-SubCell"/>
</dbReference>
<dbReference type="GO" id="GO:0019843">
    <property type="term" value="F:rRNA binding"/>
    <property type="evidence" value="ECO:0007669"/>
    <property type="project" value="UniProtKB-KW"/>
</dbReference>
<dbReference type="Gene3D" id="3.40.1360.10">
    <property type="match status" value="1"/>
</dbReference>
<dbReference type="STRING" id="748449.Halha_0079"/>
<dbReference type="eggNOG" id="COG1658">
    <property type="taxonomic scope" value="Bacteria"/>
</dbReference>
<evidence type="ECO:0000256" key="12">
    <source>
        <dbReference type="NCBIfam" id="TIGR00334"/>
    </source>
</evidence>
<keyword evidence="15" id="KW-1185">Reference proteome</keyword>
<evidence type="ECO:0000256" key="9">
    <source>
        <dbReference type="ARBA" id="ARBA00022842"/>
    </source>
</evidence>
<dbReference type="FunFam" id="3.40.1360.10:FF:000006">
    <property type="entry name" value="Ribonuclease M5"/>
    <property type="match status" value="1"/>
</dbReference>
<dbReference type="PROSITE" id="PS50880">
    <property type="entry name" value="TOPRIM"/>
    <property type="match status" value="1"/>
</dbReference>
<evidence type="ECO:0000256" key="2">
    <source>
        <dbReference type="ARBA" id="ARBA00022517"/>
    </source>
</evidence>
<evidence type="ECO:0000256" key="10">
    <source>
        <dbReference type="ARBA" id="ARBA00022884"/>
    </source>
</evidence>
<dbReference type="OrthoDB" id="9791329at2"/>
<evidence type="ECO:0000256" key="8">
    <source>
        <dbReference type="ARBA" id="ARBA00022801"/>
    </source>
</evidence>
<evidence type="ECO:0000313" key="15">
    <source>
        <dbReference type="Proteomes" id="UP000010880"/>
    </source>
</evidence>
<reference evidence="15" key="1">
    <citation type="submission" date="2012-02" db="EMBL/GenBank/DDBJ databases">
        <title>The complete genome of Halobacteroides halobius DSM 5150.</title>
        <authorList>
            <person name="Lucas S."/>
            <person name="Copeland A."/>
            <person name="Lapidus A."/>
            <person name="Glavina del Rio T."/>
            <person name="Dalin E."/>
            <person name="Tice H."/>
            <person name="Bruce D."/>
            <person name="Goodwin L."/>
            <person name="Pitluck S."/>
            <person name="Peters L."/>
            <person name="Mikhailova N."/>
            <person name="Gu W."/>
            <person name="Kyrpides N."/>
            <person name="Mavromatis K."/>
            <person name="Ivanova N."/>
            <person name="Brettin T."/>
            <person name="Detter J.C."/>
            <person name="Han C."/>
            <person name="Larimer F."/>
            <person name="Land M."/>
            <person name="Hauser L."/>
            <person name="Markowitz V."/>
            <person name="Cheng J.-F."/>
            <person name="Hugenholtz P."/>
            <person name="Woyke T."/>
            <person name="Wu D."/>
            <person name="Tindall B."/>
            <person name="Pomrenke H."/>
            <person name="Brambilla E."/>
            <person name="Klenk H.-P."/>
            <person name="Eisen J.A."/>
        </authorList>
    </citation>
    <scope>NUCLEOTIDE SEQUENCE [LARGE SCALE GENOMIC DNA]</scope>
    <source>
        <strain evidence="15">ATCC 35273 / DSM 5150 / MD-1</strain>
    </source>
</reference>
<dbReference type="NCBIfam" id="TIGR00334">
    <property type="entry name" value="5S_RNA_mat_M5"/>
    <property type="match status" value="1"/>
</dbReference>